<dbReference type="STRING" id="569882.SAMN04490248_12940"/>
<dbReference type="PROSITE" id="PS51257">
    <property type="entry name" value="PROKAR_LIPOPROTEIN"/>
    <property type="match status" value="1"/>
</dbReference>
<keyword evidence="2" id="KW-1185">Reference proteome</keyword>
<proteinExistence type="predicted"/>
<dbReference type="Proteomes" id="UP000198893">
    <property type="component" value="Unassembled WGS sequence"/>
</dbReference>
<protein>
    <recommendedName>
        <fullName evidence="3">Lipoprotein</fullName>
    </recommendedName>
</protein>
<evidence type="ECO:0000313" key="1">
    <source>
        <dbReference type="EMBL" id="SEP14974.1"/>
    </source>
</evidence>
<reference evidence="1 2" key="1">
    <citation type="submission" date="2016-10" db="EMBL/GenBank/DDBJ databases">
        <authorList>
            <person name="de Groot N.N."/>
        </authorList>
    </citation>
    <scope>NUCLEOTIDE SEQUENCE [LARGE SCALE GENOMIC DNA]</scope>
    <source>
        <strain evidence="1 2">DSM 27842</strain>
    </source>
</reference>
<dbReference type="RefSeq" id="WP_175483289.1">
    <property type="nucleotide sequence ID" value="NZ_FODS01000029.1"/>
</dbReference>
<evidence type="ECO:0008006" key="3">
    <source>
        <dbReference type="Google" id="ProtNLM"/>
    </source>
</evidence>
<organism evidence="1 2">
    <name type="scientific">Salinihabitans flavidus</name>
    <dbReference type="NCBI Taxonomy" id="569882"/>
    <lineage>
        <taxon>Bacteria</taxon>
        <taxon>Pseudomonadati</taxon>
        <taxon>Pseudomonadota</taxon>
        <taxon>Alphaproteobacteria</taxon>
        <taxon>Rhodobacterales</taxon>
        <taxon>Roseobacteraceae</taxon>
        <taxon>Salinihabitans</taxon>
    </lineage>
</organism>
<gene>
    <name evidence="1" type="ORF">SAMN04490248_12940</name>
</gene>
<evidence type="ECO:0000313" key="2">
    <source>
        <dbReference type="Proteomes" id="UP000198893"/>
    </source>
</evidence>
<dbReference type="EMBL" id="FODS01000029">
    <property type="protein sequence ID" value="SEP14974.1"/>
    <property type="molecule type" value="Genomic_DNA"/>
</dbReference>
<dbReference type="AlphaFoldDB" id="A0A1H8VI42"/>
<accession>A0A1H8VI42</accession>
<name>A0A1H8VI42_9RHOB</name>
<sequence>MKKFLGAALVFLAACNTPSPHFRGAEVTRITVQGSTFDVRRRGRLAEAIRVNPQYAPRLGAVARRAETAIEQVTGCPVRELRGDAAVVLGILKCGQPDDLARIRQGPQRAVPICDRNPLGPPGCD</sequence>